<comment type="caution">
    <text evidence="2">The sequence shown here is derived from an EMBL/GenBank/DDBJ whole genome shotgun (WGS) entry which is preliminary data.</text>
</comment>
<evidence type="ECO:0000313" key="3">
    <source>
        <dbReference type="Proteomes" id="UP000016504"/>
    </source>
</evidence>
<feature type="compositionally biased region" description="Basic and acidic residues" evidence="1">
    <location>
        <begin position="40"/>
        <end position="55"/>
    </location>
</feature>
<proteinExistence type="predicted"/>
<feature type="region of interest" description="Disordered" evidence="1">
    <location>
        <begin position="1"/>
        <end position="72"/>
    </location>
</feature>
<dbReference type="Proteomes" id="UP000016504">
    <property type="component" value="Unassembled WGS sequence"/>
</dbReference>
<organism evidence="2 3">
    <name type="scientific">Pseudomonas simiae</name>
    <dbReference type="NCBI Taxonomy" id="321846"/>
    <lineage>
        <taxon>Bacteria</taxon>
        <taxon>Pseudomonadati</taxon>
        <taxon>Pseudomonadota</taxon>
        <taxon>Gammaproteobacteria</taxon>
        <taxon>Pseudomonadales</taxon>
        <taxon>Pseudomonadaceae</taxon>
        <taxon>Pseudomonas</taxon>
    </lineage>
</organism>
<protein>
    <recommendedName>
        <fullName evidence="4">DUF2635 domain-containing protein</fullName>
    </recommendedName>
</protein>
<gene>
    <name evidence="2" type="ORF">O204_05495</name>
</gene>
<accession>U1SX37</accession>
<dbReference type="InterPro" id="IPR024400">
    <property type="entry name" value="DUF2635"/>
</dbReference>
<evidence type="ECO:0008006" key="4">
    <source>
        <dbReference type="Google" id="ProtNLM"/>
    </source>
</evidence>
<name>U1SX37_9PSED</name>
<dbReference type="RefSeq" id="WP_021492493.1">
    <property type="nucleotide sequence ID" value="NZ_AVQG01000023.1"/>
</dbReference>
<dbReference type="Pfam" id="PF10948">
    <property type="entry name" value="DUF2635"/>
    <property type="match status" value="1"/>
</dbReference>
<sequence length="72" mass="7642">MTQIYLKPVAGRDSPDPSKGGALLPEKGDSVPLNAYWQRRINDGDVVKAEPEKAPKPTVKAARPADNGSAEA</sequence>
<evidence type="ECO:0000256" key="1">
    <source>
        <dbReference type="SAM" id="MobiDB-lite"/>
    </source>
</evidence>
<evidence type="ECO:0000313" key="2">
    <source>
        <dbReference type="EMBL" id="ERH56420.1"/>
    </source>
</evidence>
<reference evidence="2 3" key="1">
    <citation type="submission" date="2013-08" db="EMBL/GenBank/DDBJ databases">
        <title>Biodegradation of aromatic compounds in biofilm forming Pseudomonas isolated from sewage sludge.</title>
        <authorList>
            <person name="Qureshi A."/>
            <person name="Ghosh S."/>
            <person name="Khardenavis A.A."/>
            <person name="Kapley A."/>
            <person name="Purohit H.J."/>
        </authorList>
    </citation>
    <scope>NUCLEOTIDE SEQUENCE [LARGE SCALE GENOMIC DNA]</scope>
    <source>
        <strain evidence="2 3">EGD-AQ6</strain>
    </source>
</reference>
<dbReference type="AlphaFoldDB" id="U1SX37"/>
<dbReference type="EMBL" id="AVQG01000023">
    <property type="protein sequence ID" value="ERH56420.1"/>
    <property type="molecule type" value="Genomic_DNA"/>
</dbReference>